<name>A0A814D3E4_9BILA</name>
<reference evidence="1" key="1">
    <citation type="submission" date="2021-02" db="EMBL/GenBank/DDBJ databases">
        <authorList>
            <person name="Nowell W R."/>
        </authorList>
    </citation>
    <scope>NUCLEOTIDE SEQUENCE</scope>
</reference>
<comment type="caution">
    <text evidence="1">The sequence shown here is derived from an EMBL/GenBank/DDBJ whole genome shotgun (WGS) entry which is preliminary data.</text>
</comment>
<sequence>MDENKPSKYIKKIILEILNRSRCWFHQWQVHCIEKSNIARFNPRAVAYAFLRQYNGETFVKAQKITVRYNDQKICLCVRDLIYGKIDNNSNRISDSMVEFIYRSGMFTEIRWPATIVNQKNQVESKNDKKQLSTLNTIQSFQDEISTPMNLPNIHIDVDKTPNVSTSIVPCASCNDRDDNQILSVTENVTSSLCQDCRVHRPVFSPQNLITGNDTNLPSNHVIDDENHCRSSIFIYINRIKIPENQKAHQDLQKKEWFPTKRTILQ</sequence>
<proteinExistence type="predicted"/>
<organism evidence="1 2">
    <name type="scientific">Rotaria sordida</name>
    <dbReference type="NCBI Taxonomy" id="392033"/>
    <lineage>
        <taxon>Eukaryota</taxon>
        <taxon>Metazoa</taxon>
        <taxon>Spiralia</taxon>
        <taxon>Gnathifera</taxon>
        <taxon>Rotifera</taxon>
        <taxon>Eurotatoria</taxon>
        <taxon>Bdelloidea</taxon>
        <taxon>Philodinida</taxon>
        <taxon>Philodinidae</taxon>
        <taxon>Rotaria</taxon>
    </lineage>
</organism>
<keyword evidence="2" id="KW-1185">Reference proteome</keyword>
<dbReference type="Proteomes" id="UP000663870">
    <property type="component" value="Unassembled WGS sequence"/>
</dbReference>
<gene>
    <name evidence="1" type="ORF">JXQ802_LOCUS11568</name>
</gene>
<accession>A0A814D3E4</accession>
<dbReference type="AlphaFoldDB" id="A0A814D3E4"/>
<protein>
    <submittedName>
        <fullName evidence="1">Uncharacterized protein</fullName>
    </submittedName>
</protein>
<dbReference type="EMBL" id="CAJNOL010000230">
    <property type="protein sequence ID" value="CAF0948812.1"/>
    <property type="molecule type" value="Genomic_DNA"/>
</dbReference>
<evidence type="ECO:0000313" key="2">
    <source>
        <dbReference type="Proteomes" id="UP000663870"/>
    </source>
</evidence>
<evidence type="ECO:0000313" key="1">
    <source>
        <dbReference type="EMBL" id="CAF0948812.1"/>
    </source>
</evidence>